<dbReference type="GO" id="GO:0019509">
    <property type="term" value="P:L-methionine salvage from methylthioadenosine"/>
    <property type="evidence" value="ECO:0007669"/>
    <property type="project" value="UniProtKB-UniRule"/>
</dbReference>
<reference evidence="6 7" key="1">
    <citation type="journal article" date="2016" name="Environ. Microbiol.">
        <title>Genomic resolution of a cold subsurface aquifer community provides metabolic insights for novel microbes adapted to high CO concentrations.</title>
        <authorList>
            <person name="Probst A.J."/>
            <person name="Castelle C.J."/>
            <person name="Singh A."/>
            <person name="Brown C.T."/>
            <person name="Anantharaman K."/>
            <person name="Sharon I."/>
            <person name="Hug L.A."/>
            <person name="Burstein D."/>
            <person name="Emerson J.B."/>
            <person name="Thomas B.C."/>
            <person name="Banfield J.F."/>
        </authorList>
    </citation>
    <scope>NUCLEOTIDE SEQUENCE [LARGE SCALE GENOMIC DNA]</scope>
    <source>
        <strain evidence="6">CG2_30_40_21</strain>
    </source>
</reference>
<dbReference type="InterPro" id="IPR000845">
    <property type="entry name" value="Nucleoside_phosphorylase_d"/>
</dbReference>
<dbReference type="AlphaFoldDB" id="A0A1J5DK15"/>
<comment type="catalytic activity">
    <reaction evidence="4">
        <text>S-methyl-5'-thioadenosine + phosphate = 5-(methylsulfanyl)-alpha-D-ribose 1-phosphate + adenine</text>
        <dbReference type="Rhea" id="RHEA:11852"/>
        <dbReference type="ChEBI" id="CHEBI:16708"/>
        <dbReference type="ChEBI" id="CHEBI:17509"/>
        <dbReference type="ChEBI" id="CHEBI:43474"/>
        <dbReference type="ChEBI" id="CHEBI:58533"/>
        <dbReference type="EC" id="2.4.2.28"/>
    </reaction>
</comment>
<dbReference type="UniPathway" id="UPA00904">
    <property type="reaction ID" value="UER00873"/>
</dbReference>
<dbReference type="InterPro" id="IPR035994">
    <property type="entry name" value="Nucleoside_phosphorylase_sf"/>
</dbReference>
<dbReference type="Proteomes" id="UP000183085">
    <property type="component" value="Unassembled WGS sequence"/>
</dbReference>
<dbReference type="Gene3D" id="3.40.50.1580">
    <property type="entry name" value="Nucleoside phosphorylase domain"/>
    <property type="match status" value="1"/>
</dbReference>
<dbReference type="NCBIfam" id="NF006599">
    <property type="entry name" value="PRK09136.1"/>
    <property type="match status" value="1"/>
</dbReference>
<feature type="binding site" evidence="4">
    <location>
        <position position="186"/>
    </location>
    <ligand>
        <name>substrate</name>
    </ligand>
</feature>
<comment type="pathway">
    <text evidence="4">Amino-acid biosynthesis; L-methionine biosynthesis via salvage pathway; S-methyl-5-thio-alpha-D-ribose 1-phosphate from S-methyl-5'-thioadenosine (phosphorylase route): step 1/1.</text>
</comment>
<dbReference type="NCBIfam" id="TIGR01694">
    <property type="entry name" value="MTAP"/>
    <property type="match status" value="1"/>
</dbReference>
<feature type="binding site" evidence="4">
    <location>
        <begin position="210"/>
        <end position="212"/>
    </location>
    <ligand>
        <name>substrate</name>
    </ligand>
</feature>
<keyword evidence="1 4" id="KW-0328">Glycosyltransferase</keyword>
<feature type="binding site" evidence="4">
    <location>
        <begin position="55"/>
        <end position="56"/>
    </location>
    <ligand>
        <name>phosphate</name>
        <dbReference type="ChEBI" id="CHEBI:43474"/>
    </ligand>
</feature>
<dbReference type="HAMAP" id="MF_01963">
    <property type="entry name" value="MTAP"/>
    <property type="match status" value="1"/>
</dbReference>
<evidence type="ECO:0000256" key="1">
    <source>
        <dbReference type="ARBA" id="ARBA00022676"/>
    </source>
</evidence>
<feature type="site" description="Important for substrate specificity" evidence="4">
    <location>
        <position position="168"/>
    </location>
</feature>
<evidence type="ECO:0000256" key="2">
    <source>
        <dbReference type="ARBA" id="ARBA00022679"/>
    </source>
</evidence>
<dbReference type="FunFam" id="3.40.50.1580:FF:000012">
    <property type="entry name" value="Probable 6-oxopurine nucleoside phosphorylase"/>
    <property type="match status" value="1"/>
</dbReference>
<dbReference type="CDD" id="cd09010">
    <property type="entry name" value="MTAP_SsMTAPII_like_MTIP"/>
    <property type="match status" value="1"/>
</dbReference>
<evidence type="ECO:0000256" key="4">
    <source>
        <dbReference type="HAMAP-Rule" id="MF_01963"/>
    </source>
</evidence>
<comment type="subunit">
    <text evidence="4">Homohexamer. Dimer of a homotrimer.</text>
</comment>
<dbReference type="GO" id="GO:0005829">
    <property type="term" value="C:cytosol"/>
    <property type="evidence" value="ECO:0007669"/>
    <property type="project" value="TreeGrafter"/>
</dbReference>
<evidence type="ECO:0000256" key="3">
    <source>
        <dbReference type="ARBA" id="ARBA00022726"/>
    </source>
</evidence>
<feature type="binding site" evidence="4">
    <location>
        <begin position="88"/>
        <end position="89"/>
    </location>
    <ligand>
        <name>phosphate</name>
        <dbReference type="ChEBI" id="CHEBI:43474"/>
    </ligand>
</feature>
<accession>A0A1J5DK15</accession>
<organism evidence="6 7">
    <name type="scientific">Candidatus Desantisbacteria bacterium CG2_30_40_21</name>
    <dbReference type="NCBI Taxonomy" id="1817895"/>
    <lineage>
        <taxon>Bacteria</taxon>
        <taxon>Candidatus Desantisiibacteriota</taxon>
    </lineage>
</organism>
<dbReference type="PANTHER" id="PTHR42679:SF2">
    <property type="entry name" value="S-METHYL-5'-THIOADENOSINE PHOSPHORYLASE"/>
    <property type="match status" value="1"/>
</dbReference>
<name>A0A1J5DK15_9BACT</name>
<proteinExistence type="inferred from homology"/>
<dbReference type="EC" id="2.4.2.28" evidence="4"/>
<evidence type="ECO:0000313" key="6">
    <source>
        <dbReference type="EMBL" id="OIP36549.1"/>
    </source>
</evidence>
<feature type="site" description="Important for substrate specificity" evidence="4">
    <location>
        <position position="223"/>
    </location>
</feature>
<protein>
    <recommendedName>
        <fullName evidence="4">S-methyl-5'-thioadenosine phosphorylase</fullName>
        <ecNumber evidence="4">2.4.2.28</ecNumber>
    </recommendedName>
    <alternativeName>
        <fullName evidence="4">5'-methylthioadenosine phosphorylase</fullName>
        <shortName evidence="4">MTA phosphorylase</shortName>
        <shortName evidence="4">MTAP</shortName>
    </alternativeName>
</protein>
<dbReference type="Pfam" id="PF01048">
    <property type="entry name" value="PNP_UDP_1"/>
    <property type="match status" value="1"/>
</dbReference>
<dbReference type="EMBL" id="MNYI01000237">
    <property type="protein sequence ID" value="OIP36549.1"/>
    <property type="molecule type" value="Genomic_DNA"/>
</dbReference>
<comment type="similarity">
    <text evidence="4">Belongs to the PNP/MTAP phosphorylase family. MTAP subfamily.</text>
</comment>
<dbReference type="STRING" id="1817895.AUJ95_09305"/>
<dbReference type="InterPro" id="IPR010044">
    <property type="entry name" value="MTAP"/>
</dbReference>
<feature type="binding site" evidence="4">
    <location>
        <position position="187"/>
    </location>
    <ligand>
        <name>phosphate</name>
        <dbReference type="ChEBI" id="CHEBI:43474"/>
    </ligand>
</feature>
<dbReference type="GO" id="GO:0017061">
    <property type="term" value="F:S-methyl-5-thioadenosine phosphorylase activity"/>
    <property type="evidence" value="ECO:0007669"/>
    <property type="project" value="UniProtKB-UniRule"/>
</dbReference>
<sequence length="284" mass="31395">MKEKVKIGIIGGSGLYQMDGLEGVTTMAVDTPFGLPSDELIIGNLNGEKIAFLARHKRGHSIMPTEINYRANIYALKSIGVKWILSISAVGSLRKELHPLDMVVPDQVFDHTRHRVSTFFGNGVVAHVGFADPFCPELSQILFNTATDAGCHVHKGGTYICMEGPQFSTRAESNIYRQLGFDIIGMTAMPEAKLAREAQICYATLAMVTDYDVWHETTGDVTIEMVIENLNKNVANAKRIIKEIIPRIPEKRECVCASALKDAVMTNPDLISNEMREKLAVLMK</sequence>
<dbReference type="SUPFAM" id="SSF53167">
    <property type="entry name" value="Purine and uridine phosphorylases"/>
    <property type="match status" value="1"/>
</dbReference>
<comment type="function">
    <text evidence="4">Catalyzes the reversible phosphorylation of S-methyl-5'-thioadenosine (MTA) to adenine and 5-methylthioribose-1-phosphate. Involved in the breakdown of MTA, a major by-product of polyamine biosynthesis. Responsible for the first step in the methionine salvage pathway after MTA has been generated from S-adenosylmethionine. Has broad substrate specificity with 6-aminopurine nucleosides as preferred substrates.</text>
</comment>
<dbReference type="PANTHER" id="PTHR42679">
    <property type="entry name" value="S-METHYL-5'-THIOADENOSINE PHOSPHORYLASE"/>
    <property type="match status" value="1"/>
</dbReference>
<keyword evidence="3 4" id="KW-0660">Purine salvage</keyword>
<feature type="domain" description="Nucleoside phosphorylase" evidence="5">
    <location>
        <begin position="6"/>
        <end position="245"/>
    </location>
</feature>
<evidence type="ECO:0000313" key="7">
    <source>
        <dbReference type="Proteomes" id="UP000183085"/>
    </source>
</evidence>
<gene>
    <name evidence="4" type="primary">mtnP</name>
    <name evidence="6" type="ORF">AUJ95_09305</name>
</gene>
<feature type="binding site" evidence="4">
    <location>
        <position position="13"/>
    </location>
    <ligand>
        <name>phosphate</name>
        <dbReference type="ChEBI" id="CHEBI:43474"/>
    </ligand>
</feature>
<evidence type="ECO:0000259" key="5">
    <source>
        <dbReference type="Pfam" id="PF01048"/>
    </source>
</evidence>
<comment type="caution">
    <text evidence="6">The sequence shown here is derived from an EMBL/GenBank/DDBJ whole genome shotgun (WGS) entry which is preliminary data.</text>
</comment>
<keyword evidence="2 4" id="KW-0808">Transferase</keyword>
<dbReference type="GO" id="GO:0006166">
    <property type="term" value="P:purine ribonucleoside salvage"/>
    <property type="evidence" value="ECO:0007669"/>
    <property type="project" value="UniProtKB-KW"/>
</dbReference>